<proteinExistence type="predicted"/>
<accession>A0ABS8W6N6</accession>
<dbReference type="InterPro" id="IPR003610">
    <property type="entry name" value="CBM5/12"/>
</dbReference>
<evidence type="ECO:0000256" key="1">
    <source>
        <dbReference type="ARBA" id="ARBA00022801"/>
    </source>
</evidence>
<protein>
    <recommendedName>
        <fullName evidence="3">Chitin-binding type-3 domain-containing protein</fullName>
    </recommendedName>
</protein>
<dbReference type="EMBL" id="JAIMJA010000006">
    <property type="protein sequence ID" value="MCE2594667.1"/>
    <property type="molecule type" value="Genomic_DNA"/>
</dbReference>
<comment type="caution">
    <text evidence="4">The sequence shown here is derived from an EMBL/GenBank/DDBJ whole genome shotgun (WGS) entry which is preliminary data.</text>
</comment>
<dbReference type="CDD" id="cd12215">
    <property type="entry name" value="ChiC_BD"/>
    <property type="match status" value="1"/>
</dbReference>
<gene>
    <name evidence="4" type="ORF">K6Y31_07545</name>
</gene>
<dbReference type="InterPro" id="IPR036573">
    <property type="entry name" value="CBM_sf_5/12"/>
</dbReference>
<keyword evidence="5" id="KW-1185">Reference proteome</keyword>
<name>A0ABS8W6N6_9GAMM</name>
<evidence type="ECO:0000259" key="3">
    <source>
        <dbReference type="SMART" id="SM00495"/>
    </source>
</evidence>
<dbReference type="Proteomes" id="UP001201273">
    <property type="component" value="Unassembled WGS sequence"/>
</dbReference>
<evidence type="ECO:0000313" key="5">
    <source>
        <dbReference type="Proteomes" id="UP001201273"/>
    </source>
</evidence>
<dbReference type="SMART" id="SM00495">
    <property type="entry name" value="ChtBD3"/>
    <property type="match status" value="2"/>
</dbReference>
<sequence length="210" mass="21719">MHEGLNGYVVPTPTPTAEPTPVPTAEPTPVPTAEPTPVPTAEPTPVPTAEPTPVPTAEPTPVPTAEPTPVPTAEPTPVPGGVTVWVPGQTTVKNGDLVTFGGLCFEAKNNPGSWETPAAGGNWFWTEVQCEGGVTPTVAPTAEPTVAPTVAPTVEPTVEPTTEPGNTTWKADAIYNKGDTVIVDGVTYTAKWWTTGENPTTTGPWGVWAK</sequence>
<feature type="domain" description="Chitin-binding type-3" evidence="3">
    <location>
        <begin position="166"/>
        <end position="208"/>
    </location>
</feature>
<organism evidence="4 5">
    <name type="scientific">Motilimonas cestriensis</name>
    <dbReference type="NCBI Taxonomy" id="2742685"/>
    <lineage>
        <taxon>Bacteria</taxon>
        <taxon>Pseudomonadati</taxon>
        <taxon>Pseudomonadota</taxon>
        <taxon>Gammaproteobacteria</taxon>
        <taxon>Alteromonadales</taxon>
        <taxon>Alteromonadales genera incertae sedis</taxon>
        <taxon>Motilimonas</taxon>
    </lineage>
</organism>
<evidence type="ECO:0000256" key="2">
    <source>
        <dbReference type="SAM" id="MobiDB-lite"/>
    </source>
</evidence>
<evidence type="ECO:0000313" key="4">
    <source>
        <dbReference type="EMBL" id="MCE2594667.1"/>
    </source>
</evidence>
<feature type="compositionally biased region" description="Pro residues" evidence="2">
    <location>
        <begin position="12"/>
        <end position="78"/>
    </location>
</feature>
<feature type="region of interest" description="Disordered" evidence="2">
    <location>
        <begin position="1"/>
        <end position="78"/>
    </location>
</feature>
<reference evidence="4 5" key="1">
    <citation type="journal article" date="2022" name="Environ. Microbiol. Rep.">
        <title>Eco-phylogenetic analyses reveal divergent evolution of vitamin B12 metabolism in the marine bacterial family 'Psychromonadaceae'.</title>
        <authorList>
            <person name="Jin X."/>
            <person name="Yang Y."/>
            <person name="Cao H."/>
            <person name="Gao B."/>
            <person name="Zhao Z."/>
        </authorList>
    </citation>
    <scope>NUCLEOTIDE SEQUENCE [LARGE SCALE GENOMIC DNA]</scope>
    <source>
        <strain evidence="4 5">MKS20</strain>
    </source>
</reference>
<dbReference type="Gene3D" id="2.10.10.20">
    <property type="entry name" value="Carbohydrate-binding module superfamily 5/12"/>
    <property type="match status" value="1"/>
</dbReference>
<keyword evidence="1" id="KW-0378">Hydrolase</keyword>
<dbReference type="SUPFAM" id="SSF51055">
    <property type="entry name" value="Carbohydrate binding domain"/>
    <property type="match status" value="1"/>
</dbReference>
<feature type="domain" description="Chitin-binding type-3" evidence="3">
    <location>
        <begin position="82"/>
        <end position="128"/>
    </location>
</feature>
<dbReference type="Pfam" id="PF02839">
    <property type="entry name" value="CBM_5_12"/>
    <property type="match status" value="1"/>
</dbReference>